<evidence type="ECO:0000313" key="1">
    <source>
        <dbReference type="EMBL" id="KAK0571811.1"/>
    </source>
</evidence>
<name>A0AA39V920_ACESA</name>
<accession>A0AA39V920</accession>
<sequence length="231" mass="26286">MTDVNETAKLNGLTNPNLNLAGNVKFIPGLGKKDKTLLFGLVSSIEPYQVLAKEGREAYRFQFFPSSQALPVLHVSQLKTEKESQFLVFADLARKFVDQHKRVEVQNLTTAINSIWERRHGEEKGTMSPGADRHRTGPEIQLLVFLVVDKARKWVQLRICDLLQLLVTLTVFSRHFQVFFVEDNEALEKKGMPGLGNPGKIKEKGIWAIRDSRLLLVDFEEREGDLGEMLR</sequence>
<comment type="caution">
    <text evidence="1">The sequence shown here is derived from an EMBL/GenBank/DDBJ whole genome shotgun (WGS) entry which is preliminary data.</text>
</comment>
<reference evidence="1" key="2">
    <citation type="submission" date="2023-06" db="EMBL/GenBank/DDBJ databases">
        <authorList>
            <person name="Swenson N.G."/>
            <person name="Wegrzyn J.L."/>
            <person name="Mcevoy S.L."/>
        </authorList>
    </citation>
    <scope>NUCLEOTIDE SEQUENCE</scope>
    <source>
        <strain evidence="1">NS2018</strain>
        <tissue evidence="1">Leaf</tissue>
    </source>
</reference>
<gene>
    <name evidence="1" type="ORF">LWI29_021914</name>
</gene>
<protein>
    <submittedName>
        <fullName evidence="1">Uncharacterized protein</fullName>
    </submittedName>
</protein>
<evidence type="ECO:0000313" key="2">
    <source>
        <dbReference type="Proteomes" id="UP001168877"/>
    </source>
</evidence>
<organism evidence="1 2">
    <name type="scientific">Acer saccharum</name>
    <name type="common">Sugar maple</name>
    <dbReference type="NCBI Taxonomy" id="4024"/>
    <lineage>
        <taxon>Eukaryota</taxon>
        <taxon>Viridiplantae</taxon>
        <taxon>Streptophyta</taxon>
        <taxon>Embryophyta</taxon>
        <taxon>Tracheophyta</taxon>
        <taxon>Spermatophyta</taxon>
        <taxon>Magnoliopsida</taxon>
        <taxon>eudicotyledons</taxon>
        <taxon>Gunneridae</taxon>
        <taxon>Pentapetalae</taxon>
        <taxon>rosids</taxon>
        <taxon>malvids</taxon>
        <taxon>Sapindales</taxon>
        <taxon>Sapindaceae</taxon>
        <taxon>Hippocastanoideae</taxon>
        <taxon>Acereae</taxon>
        <taxon>Acer</taxon>
    </lineage>
</organism>
<keyword evidence="2" id="KW-1185">Reference proteome</keyword>
<reference evidence="1" key="1">
    <citation type="journal article" date="2022" name="Plant J.">
        <title>Strategies of tolerance reflected in two North American maple genomes.</title>
        <authorList>
            <person name="McEvoy S.L."/>
            <person name="Sezen U.U."/>
            <person name="Trouern-Trend A."/>
            <person name="McMahon S.M."/>
            <person name="Schaberg P.G."/>
            <person name="Yang J."/>
            <person name="Wegrzyn J.L."/>
            <person name="Swenson N.G."/>
        </authorList>
    </citation>
    <scope>NUCLEOTIDE SEQUENCE</scope>
    <source>
        <strain evidence="1">NS2018</strain>
    </source>
</reference>
<dbReference type="EMBL" id="JAUESC010000388">
    <property type="protein sequence ID" value="KAK0571811.1"/>
    <property type="molecule type" value="Genomic_DNA"/>
</dbReference>
<dbReference type="AlphaFoldDB" id="A0AA39V920"/>
<dbReference type="Proteomes" id="UP001168877">
    <property type="component" value="Unassembled WGS sequence"/>
</dbReference>
<proteinExistence type="predicted"/>